<dbReference type="Proteomes" id="UP000194837">
    <property type="component" value="Unassembled WGS sequence"/>
</dbReference>
<evidence type="ECO:0000313" key="1">
    <source>
        <dbReference type="EMBL" id="OUE20029.1"/>
    </source>
</evidence>
<name>A0A251Y7G1_9MICO</name>
<protein>
    <submittedName>
        <fullName evidence="1">Uncharacterized protein</fullName>
    </submittedName>
</protein>
<proteinExistence type="predicted"/>
<evidence type="ECO:0000313" key="2">
    <source>
        <dbReference type="Proteomes" id="UP000194837"/>
    </source>
</evidence>
<reference evidence="1 2" key="1">
    <citation type="submission" date="2016-08" db="EMBL/GenBank/DDBJ databases">
        <title>Genome sequence of Clavibacter michiganensis spp strain CFBP7494.</title>
        <authorList>
            <person name="Thapa S.P."/>
            <person name="Coaker G."/>
            <person name="Jacques M.-A."/>
        </authorList>
    </citation>
    <scope>NUCLEOTIDE SEQUENCE [LARGE SCALE GENOMIC DNA]</scope>
    <source>
        <strain evidence="1">CFBP7494</strain>
    </source>
</reference>
<organism evidence="1 2">
    <name type="scientific">Clavibacter michiganensis</name>
    <dbReference type="NCBI Taxonomy" id="28447"/>
    <lineage>
        <taxon>Bacteria</taxon>
        <taxon>Bacillati</taxon>
        <taxon>Actinomycetota</taxon>
        <taxon>Actinomycetes</taxon>
        <taxon>Micrococcales</taxon>
        <taxon>Microbacteriaceae</taxon>
        <taxon>Clavibacter</taxon>
    </lineage>
</organism>
<gene>
    <name evidence="1" type="ORF">BFL34_02177</name>
</gene>
<sequence>MQDFPDPQALRDLLVSQSFIASSAYVTTTAVPKLPDGSHAETSFELWEAYLTNTPESPSEEYKRAAGASRGILHHIDVMANEMRAQLWSQRFYVSADLIAQLLFSSANTADPALGAYETLKANEATTRAALVFPLRSFGIYGAGLARVLDLTISSHDRLHEYAITPQTNDLNATLAFINKSVTQLGITAKASYFDLDHVRRSRGATWLERNPLLVVGLSSASGYYFENEFLQLGRLRTVAGALVMISRFESGTASPEQLVLNSRSINNFQTQDTNHYLMLSKRNLTGKAMQIQAVPVHSRRDVLELTDLNIDFHVEGPSGSRGFVRAVFAAVNTVFDSYVQFNFGATTANDSRAKVFSKWLNAMAYFRRSVRDEGSWESIVGLATAFELLLIDHYAPGTASLLRDRAYVLLRGKENRSALADAVRDAYYARNKTVHSGEMPPADLRLAHKAFVLCFVALTKRINLIPTQGSDTSRVLTGV</sequence>
<dbReference type="RefSeq" id="WP_143332068.1">
    <property type="nucleotide sequence ID" value="NZ_MDJW01000009.1"/>
</dbReference>
<comment type="caution">
    <text evidence="1">The sequence shown here is derived from an EMBL/GenBank/DDBJ whole genome shotgun (WGS) entry which is preliminary data.</text>
</comment>
<dbReference type="AlphaFoldDB" id="A0A251Y7G1"/>
<dbReference type="EMBL" id="MDJW01000009">
    <property type="protein sequence ID" value="OUE20029.1"/>
    <property type="molecule type" value="Genomic_DNA"/>
</dbReference>
<accession>A0A251Y7G1</accession>